<dbReference type="PROSITE" id="PS50889">
    <property type="entry name" value="S4"/>
    <property type="match status" value="1"/>
</dbReference>
<dbReference type="Gene3D" id="3.10.290.10">
    <property type="entry name" value="RNA-binding S4 domain"/>
    <property type="match status" value="1"/>
</dbReference>
<dbReference type="NCBIfam" id="TIGR00093">
    <property type="entry name" value="pseudouridine synthase"/>
    <property type="match status" value="1"/>
</dbReference>
<proteinExistence type="inferred from homology"/>
<dbReference type="InterPro" id="IPR036986">
    <property type="entry name" value="S4_RNA-bd_sf"/>
</dbReference>
<accession>A0A2S3ZV98</accession>
<dbReference type="Gene3D" id="3.30.70.1560">
    <property type="entry name" value="Alpha-L RNA-binding motif"/>
    <property type="match status" value="1"/>
</dbReference>
<dbReference type="SUPFAM" id="SSF55174">
    <property type="entry name" value="Alpha-L RNA-binding motif"/>
    <property type="match status" value="1"/>
</dbReference>
<comment type="similarity">
    <text evidence="2 5">Belongs to the pseudouridine synthase RsuA family.</text>
</comment>
<feature type="domain" description="RNA-binding S4" evidence="7">
    <location>
        <begin position="197"/>
        <end position="255"/>
    </location>
</feature>
<feature type="region of interest" description="Disordered" evidence="6">
    <location>
        <begin position="123"/>
        <end position="187"/>
    </location>
</feature>
<dbReference type="Pfam" id="PF00849">
    <property type="entry name" value="PseudoU_synth_2"/>
    <property type="match status" value="1"/>
</dbReference>
<evidence type="ECO:0000256" key="1">
    <source>
        <dbReference type="ARBA" id="ARBA00000073"/>
    </source>
</evidence>
<evidence type="ECO:0000256" key="3">
    <source>
        <dbReference type="ARBA" id="ARBA00023235"/>
    </source>
</evidence>
<evidence type="ECO:0000256" key="5">
    <source>
        <dbReference type="RuleBase" id="RU003887"/>
    </source>
</evidence>
<gene>
    <name evidence="8" type="ORF">CVS27_13575</name>
</gene>
<dbReference type="SMART" id="SM00363">
    <property type="entry name" value="S4"/>
    <property type="match status" value="1"/>
</dbReference>
<comment type="caution">
    <text evidence="8">The sequence shown here is derived from an EMBL/GenBank/DDBJ whole genome shotgun (WGS) entry which is preliminary data.</text>
</comment>
<dbReference type="PANTHER" id="PTHR47683:SF2">
    <property type="entry name" value="RNA-BINDING S4 DOMAIN-CONTAINING PROTEIN"/>
    <property type="match status" value="1"/>
</dbReference>
<evidence type="ECO:0000256" key="4">
    <source>
        <dbReference type="PROSITE-ProRule" id="PRU00182"/>
    </source>
</evidence>
<dbReference type="InterPro" id="IPR000748">
    <property type="entry name" value="PsdUridine_synth_RsuA/RluB/E/F"/>
</dbReference>
<name>A0A2S3ZV98_ARTGL</name>
<dbReference type="InterPro" id="IPR002942">
    <property type="entry name" value="S4_RNA-bd"/>
</dbReference>
<dbReference type="PROSITE" id="PS01149">
    <property type="entry name" value="PSI_RSU"/>
    <property type="match status" value="1"/>
</dbReference>
<feature type="region of interest" description="Disordered" evidence="6">
    <location>
        <begin position="1"/>
        <end position="108"/>
    </location>
</feature>
<dbReference type="SUPFAM" id="SSF55120">
    <property type="entry name" value="Pseudouridine synthase"/>
    <property type="match status" value="1"/>
</dbReference>
<reference evidence="8 9" key="1">
    <citation type="submission" date="2018-01" db="EMBL/GenBank/DDBJ databases">
        <title>Arthrobacter sp. nov., from glaciers in China.</title>
        <authorList>
            <person name="Liu Q."/>
            <person name="Xin Y.-H."/>
        </authorList>
    </citation>
    <scope>NUCLEOTIDE SEQUENCE [LARGE SCALE GENOMIC DNA]</scope>
    <source>
        <strain evidence="8 9">HLT2-12-2</strain>
    </source>
</reference>
<dbReference type="Gene3D" id="3.30.70.580">
    <property type="entry name" value="Pseudouridine synthase I, catalytic domain, N-terminal subdomain"/>
    <property type="match status" value="1"/>
</dbReference>
<evidence type="ECO:0000313" key="8">
    <source>
        <dbReference type="EMBL" id="POH72892.1"/>
    </source>
</evidence>
<dbReference type="InterPro" id="IPR020094">
    <property type="entry name" value="TruA/RsuA/RluB/E/F_N"/>
</dbReference>
<comment type="catalytic activity">
    <reaction evidence="1">
        <text>a uridine in RNA = a pseudouridine in RNA</text>
        <dbReference type="Rhea" id="RHEA:48348"/>
        <dbReference type="Rhea" id="RHEA-COMP:12068"/>
        <dbReference type="Rhea" id="RHEA-COMP:12069"/>
        <dbReference type="ChEBI" id="CHEBI:65314"/>
        <dbReference type="ChEBI" id="CHEBI:65315"/>
    </reaction>
</comment>
<evidence type="ECO:0000256" key="6">
    <source>
        <dbReference type="SAM" id="MobiDB-lite"/>
    </source>
</evidence>
<dbReference type="EMBL" id="PPXC01000010">
    <property type="protein sequence ID" value="POH72892.1"/>
    <property type="molecule type" value="Genomic_DNA"/>
</dbReference>
<keyword evidence="9" id="KW-1185">Reference proteome</keyword>
<dbReference type="InterPro" id="IPR020103">
    <property type="entry name" value="PsdUridine_synth_cat_dom_sf"/>
</dbReference>
<dbReference type="GO" id="GO:0003723">
    <property type="term" value="F:RNA binding"/>
    <property type="evidence" value="ECO:0007669"/>
    <property type="project" value="UniProtKB-KW"/>
</dbReference>
<protein>
    <recommendedName>
        <fullName evidence="5">Pseudouridine synthase</fullName>
        <ecNumber evidence="5">5.4.99.-</ecNumber>
    </recommendedName>
</protein>
<keyword evidence="3 5" id="KW-0413">Isomerase</keyword>
<feature type="compositionally biased region" description="Polar residues" evidence="6">
    <location>
        <begin position="1"/>
        <end position="19"/>
    </location>
</feature>
<feature type="compositionally biased region" description="Polar residues" evidence="6">
    <location>
        <begin position="164"/>
        <end position="173"/>
    </location>
</feature>
<dbReference type="Pfam" id="PF01479">
    <property type="entry name" value="S4"/>
    <property type="match status" value="1"/>
</dbReference>
<evidence type="ECO:0000259" key="7">
    <source>
        <dbReference type="SMART" id="SM00363"/>
    </source>
</evidence>
<dbReference type="FunFam" id="3.10.290.10:FF:000003">
    <property type="entry name" value="Pseudouridine synthase"/>
    <property type="match status" value="1"/>
</dbReference>
<evidence type="ECO:0000313" key="9">
    <source>
        <dbReference type="Proteomes" id="UP000237061"/>
    </source>
</evidence>
<dbReference type="GO" id="GO:0000455">
    <property type="term" value="P:enzyme-directed rRNA pseudouridine synthesis"/>
    <property type="evidence" value="ECO:0007669"/>
    <property type="project" value="UniProtKB-ARBA"/>
</dbReference>
<dbReference type="RefSeq" id="WP_103466286.1">
    <property type="nucleotide sequence ID" value="NZ_PPXC01000010.1"/>
</dbReference>
<dbReference type="InterPro" id="IPR018496">
    <property type="entry name" value="PsdUridine_synth_RsuA/RluB_CS"/>
</dbReference>
<dbReference type="InterPro" id="IPR050343">
    <property type="entry name" value="RsuA_PseudoU_synthase"/>
</dbReference>
<dbReference type="GO" id="GO:0120159">
    <property type="term" value="F:rRNA pseudouridine synthase activity"/>
    <property type="evidence" value="ECO:0007669"/>
    <property type="project" value="UniProtKB-ARBA"/>
</dbReference>
<dbReference type="CDD" id="cd02870">
    <property type="entry name" value="PseudoU_synth_RsuA_like"/>
    <property type="match status" value="1"/>
</dbReference>
<feature type="compositionally biased region" description="Gly residues" evidence="6">
    <location>
        <begin position="53"/>
        <end position="88"/>
    </location>
</feature>
<keyword evidence="4" id="KW-0694">RNA-binding</keyword>
<organism evidence="8 9">
    <name type="scientific">Arthrobacter glacialis</name>
    <dbReference type="NCBI Taxonomy" id="1664"/>
    <lineage>
        <taxon>Bacteria</taxon>
        <taxon>Bacillati</taxon>
        <taxon>Actinomycetota</taxon>
        <taxon>Actinomycetes</taxon>
        <taxon>Micrococcales</taxon>
        <taxon>Micrococcaceae</taxon>
        <taxon>Arthrobacter</taxon>
    </lineage>
</organism>
<dbReference type="InterPro" id="IPR006145">
    <property type="entry name" value="PsdUridine_synth_RsuA/RluA"/>
</dbReference>
<dbReference type="AlphaFoldDB" id="A0A2S3ZV98"/>
<dbReference type="PANTHER" id="PTHR47683">
    <property type="entry name" value="PSEUDOURIDINE SYNTHASE FAMILY PROTEIN-RELATED"/>
    <property type="match status" value="1"/>
</dbReference>
<dbReference type="InterPro" id="IPR042092">
    <property type="entry name" value="PsdUridine_s_RsuA/RluB/E/F_cat"/>
</dbReference>
<dbReference type="Proteomes" id="UP000237061">
    <property type="component" value="Unassembled WGS sequence"/>
</dbReference>
<sequence>MTPTPSHRSGNSSGQNQPRGGNPRSGAPKSGGFKSGAPKSGGFKSGAPKSGGFKSGGYKGGSSEGGYKGGSSDGGYRSGGSSDGGYRSGGNNRSGGSSDGGFKPGALRAAGYNTDRAANAAKAASEGGFRSGGSKLGGPKSATGKPGARKPSQTGARPFKNEQYGRTVTSSKNRPTEQNRRPLTTTDDIDIHNAEGVRLQKVMAMAGVASRRLCEDMILEGRVQVDGVTVNQLGLRVDPATVDITVDGMTIQTNDQMVYMVFNKPKGVVSTMDDPEGRPCISDFLKKRQTAERLFHVGRLDTATEGLLLLTNDGELANRLSHPKYGIPKTYLVQVKGPMAQGVGAQLKDGVELEDGWQRVDSFRLVDSTPGHVLAEVVLHSGKNRIVRRMFDAVGYPVERLVRVKFGPIALGDQRQGSVRVLGRHEVGYLLADVGM</sequence>
<dbReference type="EC" id="5.4.99.-" evidence="5"/>
<dbReference type="CDD" id="cd00165">
    <property type="entry name" value="S4"/>
    <property type="match status" value="1"/>
</dbReference>
<evidence type="ECO:0000256" key="2">
    <source>
        <dbReference type="ARBA" id="ARBA00008348"/>
    </source>
</evidence>